<dbReference type="Pfam" id="PF24695">
    <property type="entry name" value="PITM1-3"/>
    <property type="match status" value="1"/>
</dbReference>
<dbReference type="GO" id="GO:0035091">
    <property type="term" value="F:phosphatidylinositol binding"/>
    <property type="evidence" value="ECO:0007669"/>
    <property type="project" value="TreeGrafter"/>
</dbReference>
<sequence length="337" mass="37811">MNKKIKIINITILLLSMFMFFNGKAVLASSYNLNTNSISYFDFKNGEFTRPNPTGFLNWVNSQVITKHNPHHNGYDEVYTSGEPQIVEGNFMYGDLRVKLKNEWVSIYEYSLDCKSPVWTNIGRAKTDSNGHIKYNIPDNMKLSVGTHLIKLYVEGDGTEADMYLQILDGAKKYVVFDMDGTLTTSDFEDVKQYAGEFFNSSYKAEMYPDANNVVKYYASKGYGILYLTARPYWLSEESQSWLCVENFPMGLVHTSSGGDLVLGEAAATFKANYLNSLKSKGIEFDYGFGNAGTDVEAYSSVGIPKNNIFTIGKNRGINGSVPIVSYTDYLKQLTGN</sequence>
<evidence type="ECO:0000313" key="1">
    <source>
        <dbReference type="EMBL" id="URZ13054.1"/>
    </source>
</evidence>
<dbReference type="Pfam" id="PF24694">
    <property type="entry name" value="LNS2_PITM1-3"/>
    <property type="match status" value="1"/>
</dbReference>
<dbReference type="Gene3D" id="3.40.50.1000">
    <property type="entry name" value="HAD superfamily/HAD-like"/>
    <property type="match status" value="1"/>
</dbReference>
<protein>
    <submittedName>
        <fullName evidence="1">Uncharacterized protein</fullName>
    </submittedName>
</protein>
<dbReference type="STRING" id="84029.CROST_17820"/>
<dbReference type="KEGG" id="crw:CROST_038040"/>
<gene>
    <name evidence="1" type="ORF">CROST_038040</name>
</gene>
<accession>A0A1S8LI44</accession>
<dbReference type="PANTHER" id="PTHR10658:SF11">
    <property type="entry name" value="VIBRATOR, ISOFORM B"/>
    <property type="match status" value="1"/>
</dbReference>
<dbReference type="AlphaFoldDB" id="A0A1S8LI44"/>
<dbReference type="InterPro" id="IPR031315">
    <property type="entry name" value="LNS2/PITP"/>
</dbReference>
<proteinExistence type="predicted"/>
<dbReference type="GO" id="GO:0008525">
    <property type="term" value="F:phosphatidylcholine transporter activity"/>
    <property type="evidence" value="ECO:0007669"/>
    <property type="project" value="TreeGrafter"/>
</dbReference>
<dbReference type="GO" id="GO:0008526">
    <property type="term" value="F:phosphatidylinositol transfer activity"/>
    <property type="evidence" value="ECO:0007669"/>
    <property type="project" value="TreeGrafter"/>
</dbReference>
<dbReference type="InterPro" id="IPR023214">
    <property type="entry name" value="HAD_sf"/>
</dbReference>
<reference evidence="1 2" key="1">
    <citation type="submission" date="2022-04" db="EMBL/GenBank/DDBJ databases">
        <title>Genome sequence of C. roseum typestrain.</title>
        <authorList>
            <person name="Poehlein A."/>
            <person name="Schoch T."/>
            <person name="Duerre P."/>
            <person name="Daniel R."/>
        </authorList>
    </citation>
    <scope>NUCLEOTIDE SEQUENCE [LARGE SCALE GENOMIC DNA]</scope>
    <source>
        <strain evidence="1 2">DSM 7320</strain>
    </source>
</reference>
<dbReference type="GO" id="GO:0031210">
    <property type="term" value="F:phosphatidylcholine binding"/>
    <property type="evidence" value="ECO:0007669"/>
    <property type="project" value="TreeGrafter"/>
</dbReference>
<organism evidence="1 2">
    <name type="scientific">Clostridium felsineum</name>
    <dbReference type="NCBI Taxonomy" id="36839"/>
    <lineage>
        <taxon>Bacteria</taxon>
        <taxon>Bacillati</taxon>
        <taxon>Bacillota</taxon>
        <taxon>Clostridia</taxon>
        <taxon>Eubacteriales</taxon>
        <taxon>Clostridiaceae</taxon>
        <taxon>Clostridium</taxon>
    </lineage>
</organism>
<dbReference type="PANTHER" id="PTHR10658">
    <property type="entry name" value="PHOSPHATIDYLINOSITOL TRANSFER PROTEIN"/>
    <property type="match status" value="1"/>
</dbReference>
<evidence type="ECO:0000313" key="2">
    <source>
        <dbReference type="Proteomes" id="UP000190951"/>
    </source>
</evidence>
<dbReference type="SMART" id="SM00775">
    <property type="entry name" value="LNS2"/>
    <property type="match status" value="1"/>
</dbReference>
<dbReference type="GO" id="GO:0005737">
    <property type="term" value="C:cytoplasm"/>
    <property type="evidence" value="ECO:0007669"/>
    <property type="project" value="TreeGrafter"/>
</dbReference>
<dbReference type="SUPFAM" id="SSF56784">
    <property type="entry name" value="HAD-like"/>
    <property type="match status" value="1"/>
</dbReference>
<name>A0A1S8LI44_9CLOT</name>
<keyword evidence="2" id="KW-1185">Reference proteome</keyword>
<dbReference type="InterPro" id="IPR036412">
    <property type="entry name" value="HAD-like_sf"/>
</dbReference>
<dbReference type="InterPro" id="IPR001666">
    <property type="entry name" value="PI_transfer"/>
</dbReference>
<dbReference type="RefSeq" id="WP_077836022.1">
    <property type="nucleotide sequence ID" value="NZ_CP096983.1"/>
</dbReference>
<dbReference type="EMBL" id="CP096983">
    <property type="protein sequence ID" value="URZ13054.1"/>
    <property type="molecule type" value="Genomic_DNA"/>
</dbReference>
<dbReference type="Proteomes" id="UP000190951">
    <property type="component" value="Chromosome"/>
</dbReference>